<feature type="region of interest" description="Disordered" evidence="1">
    <location>
        <begin position="203"/>
        <end position="244"/>
    </location>
</feature>
<reference evidence="2" key="1">
    <citation type="journal article" date="2023" name="Mol. Biol. Evol.">
        <title>Third-Generation Sequencing Reveals the Adaptive Role of the Epigenome in Three Deep-Sea Polychaetes.</title>
        <authorList>
            <person name="Perez M."/>
            <person name="Aroh O."/>
            <person name="Sun Y."/>
            <person name="Lan Y."/>
            <person name="Juniper S.K."/>
            <person name="Young C.R."/>
            <person name="Angers B."/>
            <person name="Qian P.Y."/>
        </authorList>
    </citation>
    <scope>NUCLEOTIDE SEQUENCE</scope>
    <source>
        <strain evidence="2">R07B-5</strain>
    </source>
</reference>
<sequence>MGYENIFESGRSYLNTPLYRHYAPVCQARNSATATTRATTSEAAVQSWTRSRGAAMIPVSYSESVSVRSDSVKEQSYVSYCDLETPRRSKSCVRLEQRLSPTTFRETIVCYKDCSRKRYRSESEAVTSDGESDVFSPAPDSDPSNRINGNDVIVSNDVTSCDRLRSSANDGDTDENMNYKNAKNTVEISEHYRIKLVVGGDRSKSSCNGQRTWPPPSVGVTNGSFRKNGHTDNGYLYSDEDMEM</sequence>
<gene>
    <name evidence="2" type="ORF">NP493_217g06065</name>
</gene>
<dbReference type="EMBL" id="JAODUO010000218">
    <property type="protein sequence ID" value="KAK2185928.1"/>
    <property type="molecule type" value="Genomic_DNA"/>
</dbReference>
<comment type="caution">
    <text evidence="2">The sequence shown here is derived from an EMBL/GenBank/DDBJ whole genome shotgun (WGS) entry which is preliminary data.</text>
</comment>
<evidence type="ECO:0000313" key="3">
    <source>
        <dbReference type="Proteomes" id="UP001209878"/>
    </source>
</evidence>
<protein>
    <submittedName>
        <fullName evidence="2">Uncharacterized protein</fullName>
    </submittedName>
</protein>
<accession>A0AAD9UDZ4</accession>
<evidence type="ECO:0000313" key="2">
    <source>
        <dbReference type="EMBL" id="KAK2185928.1"/>
    </source>
</evidence>
<organism evidence="2 3">
    <name type="scientific">Ridgeia piscesae</name>
    <name type="common">Tubeworm</name>
    <dbReference type="NCBI Taxonomy" id="27915"/>
    <lineage>
        <taxon>Eukaryota</taxon>
        <taxon>Metazoa</taxon>
        <taxon>Spiralia</taxon>
        <taxon>Lophotrochozoa</taxon>
        <taxon>Annelida</taxon>
        <taxon>Polychaeta</taxon>
        <taxon>Sedentaria</taxon>
        <taxon>Canalipalpata</taxon>
        <taxon>Sabellida</taxon>
        <taxon>Siboglinidae</taxon>
        <taxon>Ridgeia</taxon>
    </lineage>
</organism>
<dbReference type="Proteomes" id="UP001209878">
    <property type="component" value="Unassembled WGS sequence"/>
</dbReference>
<evidence type="ECO:0000256" key="1">
    <source>
        <dbReference type="SAM" id="MobiDB-lite"/>
    </source>
</evidence>
<name>A0AAD9UDZ4_RIDPI</name>
<feature type="region of interest" description="Disordered" evidence="1">
    <location>
        <begin position="121"/>
        <end position="151"/>
    </location>
</feature>
<dbReference type="AlphaFoldDB" id="A0AAD9UDZ4"/>
<keyword evidence="3" id="KW-1185">Reference proteome</keyword>
<proteinExistence type="predicted"/>